<dbReference type="Proteomes" id="UP001140087">
    <property type="component" value="Unassembled WGS sequence"/>
</dbReference>
<sequence length="713" mass="77093">MYHHAAGDDGYLHTSHNSVPHGSGSSVTAGPQPYHHSYPTGAFQGGPSEAAAAMTAMPANRSAPYATGRVAQNRQAPRKHLIVYPEVAPPPMQPQPQQRPALGAPQSAFGPHPFPQSAAVSPTAVGTGTAFWDPVVMPATHHYPVHTAASPLYFAPPAAAAPEPPYPPRPGYSRIAKQPVRPQQQQQQYPPGTTPFPLSPAIPGGLYPQSAPISPAVVAHDMMPLPHPLNVGEGGYFSPGGHAGPMSAPAPPQTAFGSGQQMPLPPLQMPSAGPQALLSSRPSGGGTYSPMQSSRPSGGGTHSPMQSSRPHYLGQAPSRLQIAYLRNKDRKCDRTSFSTLYHCLRPVDLVDKSTHLVADNRERHRGNLFPLFKVNEDWVAPNVGLLLKNKPGYRCILYVVDGTLLYDNGLSGERLLSKGTLHMFTATRSMSIYARNPSKTHRAHILRMWVETGDYSSMPVTPGSDGAVAAQLARNRQLQPPTVVHPDYSAVIRHVADGDKLNCLLVIAQPGNYVPSFGMTSRIYGPAPRPAAIPKDSLAQVRAGAASPEESSYYMSQSMVFTRPDYFTPEPMEIESEMGDAEWDSGDPQLTSRACVDPLRMDEDVFVSLCQLESGQKVVYEPYDLHDKERATQRRTASPSRGGYRRVWIQTLLGDLNAESSANGGRLCVSGDMPNRMRPGDSAYVRRLDLSDTLELENCGRAPIELAIVETQY</sequence>
<reference evidence="1" key="1">
    <citation type="submission" date="2022-07" db="EMBL/GenBank/DDBJ databases">
        <title>Phylogenomic reconstructions and comparative analyses of Kickxellomycotina fungi.</title>
        <authorList>
            <person name="Reynolds N.K."/>
            <person name="Stajich J.E."/>
            <person name="Barry K."/>
            <person name="Grigoriev I.V."/>
            <person name="Crous P."/>
            <person name="Smith M.E."/>
        </authorList>
    </citation>
    <scope>NUCLEOTIDE SEQUENCE</scope>
    <source>
        <strain evidence="1">BCRC 34780</strain>
    </source>
</reference>
<protein>
    <submittedName>
        <fullName evidence="1">Uncharacterized protein</fullName>
    </submittedName>
</protein>
<dbReference type="EMBL" id="JANBUN010000667">
    <property type="protein sequence ID" value="KAJ2802098.1"/>
    <property type="molecule type" value="Genomic_DNA"/>
</dbReference>
<evidence type="ECO:0000313" key="1">
    <source>
        <dbReference type="EMBL" id="KAJ2802098.1"/>
    </source>
</evidence>
<comment type="caution">
    <text evidence="1">The sequence shown here is derived from an EMBL/GenBank/DDBJ whole genome shotgun (WGS) entry which is preliminary data.</text>
</comment>
<accession>A0ACC1L6F7</accession>
<evidence type="ECO:0000313" key="2">
    <source>
        <dbReference type="Proteomes" id="UP001140087"/>
    </source>
</evidence>
<keyword evidence="2" id="KW-1185">Reference proteome</keyword>
<organism evidence="1 2">
    <name type="scientific">Coemansia helicoidea</name>
    <dbReference type="NCBI Taxonomy" id="1286919"/>
    <lineage>
        <taxon>Eukaryota</taxon>
        <taxon>Fungi</taxon>
        <taxon>Fungi incertae sedis</taxon>
        <taxon>Zoopagomycota</taxon>
        <taxon>Kickxellomycotina</taxon>
        <taxon>Kickxellomycetes</taxon>
        <taxon>Kickxellales</taxon>
        <taxon>Kickxellaceae</taxon>
        <taxon>Coemansia</taxon>
    </lineage>
</organism>
<name>A0ACC1L6F7_9FUNG</name>
<proteinExistence type="predicted"/>
<gene>
    <name evidence="1" type="ORF">H4R21_002548</name>
</gene>